<sequence>MNLQKRKLFFLFTILGLTCIVVDGRQIAAGAMIVEKRQMESAPGDQVTEVFTLVDTISSPGVTKVAPVTVTRVSTSQGVVTKTSSITPTASSVPPSPSSTTSSSALYCNVGYTLCGTELGGGCCKTGYTCALTGCIPPAGTTAPATSRTCTIASQTLCASSMGFGCCVVGQECGFSSCTPAGGPAVTKVSDVDANNLKLSATATTAAPSTTTTARESGSDETPLSKIAIGGIVGGAVVGIIALAFAWMFTRKHIKKRSNTDASGGVPTTNVFDPTATLSGQHGSHSSQYRGSHPPTTTAAAAATTTKVTGGPKTSEYHPHHPAKVLAAVPPAHSPPLQHSPPAGDQRFDFGIPGVRGGHVYQPVPASDQMPAELGSSPVEGWGMGELQGEGNEVYEVEGDGGGRSPGGKRKSWGWGRNSGTR</sequence>
<gene>
    <name evidence="4" type="ORF">C7212DRAFT_222606</name>
</gene>
<feature type="compositionally biased region" description="Polar residues" evidence="1">
    <location>
        <begin position="260"/>
        <end position="290"/>
    </location>
</feature>
<feature type="region of interest" description="Disordered" evidence="1">
    <location>
        <begin position="256"/>
        <end position="302"/>
    </location>
</feature>
<evidence type="ECO:0000256" key="2">
    <source>
        <dbReference type="SAM" id="Phobius"/>
    </source>
</evidence>
<feature type="chain" id="PRO_5016448982" description="Mid2 domain-containing protein" evidence="3">
    <location>
        <begin position="25"/>
        <end position="422"/>
    </location>
</feature>
<keyword evidence="3" id="KW-0732">Signal</keyword>
<keyword evidence="2" id="KW-0472">Membrane</keyword>
<evidence type="ECO:0008006" key="6">
    <source>
        <dbReference type="Google" id="ProtNLM"/>
    </source>
</evidence>
<reference evidence="4 5" key="1">
    <citation type="submission" date="2018-03" db="EMBL/GenBank/DDBJ databases">
        <title>Genomes of Pezizomycetes fungi and the evolution of truffles.</title>
        <authorList>
            <person name="Murat C."/>
            <person name="Payen T."/>
            <person name="Noel B."/>
            <person name="Kuo A."/>
            <person name="Martin F.M."/>
        </authorList>
    </citation>
    <scope>NUCLEOTIDE SEQUENCE [LARGE SCALE GENOMIC DNA]</scope>
    <source>
        <strain evidence="4">091103-1</strain>
    </source>
</reference>
<evidence type="ECO:0000313" key="4">
    <source>
        <dbReference type="EMBL" id="PWW72826.1"/>
    </source>
</evidence>
<dbReference type="STRING" id="42249.A0A317SHD4"/>
<protein>
    <recommendedName>
        <fullName evidence="6">Mid2 domain-containing protein</fullName>
    </recommendedName>
</protein>
<name>A0A317SHD4_9PEZI</name>
<organism evidence="4 5">
    <name type="scientific">Tuber magnatum</name>
    <name type="common">white Piedmont truffle</name>
    <dbReference type="NCBI Taxonomy" id="42249"/>
    <lineage>
        <taxon>Eukaryota</taxon>
        <taxon>Fungi</taxon>
        <taxon>Dikarya</taxon>
        <taxon>Ascomycota</taxon>
        <taxon>Pezizomycotina</taxon>
        <taxon>Pezizomycetes</taxon>
        <taxon>Pezizales</taxon>
        <taxon>Tuberaceae</taxon>
        <taxon>Tuber</taxon>
    </lineage>
</organism>
<evidence type="ECO:0000256" key="1">
    <source>
        <dbReference type="SAM" id="MobiDB-lite"/>
    </source>
</evidence>
<feature type="transmembrane region" description="Helical" evidence="2">
    <location>
        <begin position="227"/>
        <end position="249"/>
    </location>
</feature>
<proteinExistence type="predicted"/>
<feature type="region of interest" description="Disordered" evidence="1">
    <location>
        <begin position="383"/>
        <end position="422"/>
    </location>
</feature>
<keyword evidence="2" id="KW-1133">Transmembrane helix</keyword>
<evidence type="ECO:0000256" key="3">
    <source>
        <dbReference type="SAM" id="SignalP"/>
    </source>
</evidence>
<dbReference type="AlphaFoldDB" id="A0A317SHD4"/>
<keyword evidence="2" id="KW-0812">Transmembrane</keyword>
<dbReference type="EMBL" id="PYWC01000093">
    <property type="protein sequence ID" value="PWW72826.1"/>
    <property type="molecule type" value="Genomic_DNA"/>
</dbReference>
<comment type="caution">
    <text evidence="4">The sequence shown here is derived from an EMBL/GenBank/DDBJ whole genome shotgun (WGS) entry which is preliminary data.</text>
</comment>
<evidence type="ECO:0000313" key="5">
    <source>
        <dbReference type="Proteomes" id="UP000246991"/>
    </source>
</evidence>
<dbReference type="Proteomes" id="UP000246991">
    <property type="component" value="Unassembled WGS sequence"/>
</dbReference>
<accession>A0A317SHD4</accession>
<keyword evidence="5" id="KW-1185">Reference proteome</keyword>
<dbReference type="OrthoDB" id="2426396at2759"/>
<feature type="signal peptide" evidence="3">
    <location>
        <begin position="1"/>
        <end position="24"/>
    </location>
</feature>